<dbReference type="EMBL" id="FWWZ01000001">
    <property type="protein sequence ID" value="SMC09410.1"/>
    <property type="molecule type" value="Genomic_DNA"/>
</dbReference>
<evidence type="ECO:0000256" key="13">
    <source>
        <dbReference type="ARBA" id="ARBA00047880"/>
    </source>
</evidence>
<dbReference type="PANTHER" id="PTHR22749:SF6">
    <property type="entry name" value="RIBOFLAVIN KINASE"/>
    <property type="match status" value="1"/>
</dbReference>
<comment type="catalytic activity">
    <reaction evidence="13 15">
        <text>riboflavin + ATP = FMN + ADP + H(+)</text>
        <dbReference type="Rhea" id="RHEA:14357"/>
        <dbReference type="ChEBI" id="CHEBI:15378"/>
        <dbReference type="ChEBI" id="CHEBI:30616"/>
        <dbReference type="ChEBI" id="CHEBI:57986"/>
        <dbReference type="ChEBI" id="CHEBI:58210"/>
        <dbReference type="ChEBI" id="CHEBI:456216"/>
        <dbReference type="EC" id="2.7.1.26"/>
    </reaction>
</comment>
<dbReference type="UniPathway" id="UPA00276">
    <property type="reaction ID" value="UER00406"/>
</dbReference>
<evidence type="ECO:0000256" key="15">
    <source>
        <dbReference type="PIRNR" id="PIRNR004491"/>
    </source>
</evidence>
<dbReference type="InterPro" id="IPR015865">
    <property type="entry name" value="Riboflavin_kinase_bac/euk"/>
</dbReference>
<protein>
    <recommendedName>
        <fullName evidence="15">Riboflavin biosynthesis protein</fullName>
    </recommendedName>
    <domain>
        <recommendedName>
            <fullName evidence="15">Riboflavin kinase</fullName>
            <ecNumber evidence="15">2.7.1.26</ecNumber>
        </recommendedName>
        <alternativeName>
            <fullName evidence="15">Flavokinase</fullName>
        </alternativeName>
    </domain>
    <domain>
        <recommendedName>
            <fullName evidence="15">FMN adenylyltransferase</fullName>
            <ecNumber evidence="15">2.7.7.2</ecNumber>
        </recommendedName>
        <alternativeName>
            <fullName evidence="15">FAD pyrophosphorylase</fullName>
        </alternativeName>
        <alternativeName>
            <fullName evidence="15">FAD synthase</fullName>
        </alternativeName>
    </domain>
</protein>
<comment type="pathway">
    <text evidence="3 15">Cofactor biosynthesis; FMN biosynthesis; FMN from riboflavin (ATP route): step 1/1.</text>
</comment>
<dbReference type="GO" id="GO:0005524">
    <property type="term" value="F:ATP binding"/>
    <property type="evidence" value="ECO:0007669"/>
    <property type="project" value="UniProtKB-UniRule"/>
</dbReference>
<organism evidence="17 18">
    <name type="scientific">Nitratiruptor tergarcus DSM 16512</name>
    <dbReference type="NCBI Taxonomy" id="1069081"/>
    <lineage>
        <taxon>Bacteria</taxon>
        <taxon>Pseudomonadati</taxon>
        <taxon>Campylobacterota</taxon>
        <taxon>Epsilonproteobacteria</taxon>
        <taxon>Nautiliales</taxon>
        <taxon>Nitratiruptoraceae</taxon>
        <taxon>Nitratiruptor</taxon>
    </lineage>
</organism>
<evidence type="ECO:0000256" key="5">
    <source>
        <dbReference type="ARBA" id="ARBA00022643"/>
    </source>
</evidence>
<dbReference type="EC" id="2.7.7.2" evidence="15"/>
<gene>
    <name evidence="17" type="ORF">SAMN05660197_1217</name>
</gene>
<comment type="function">
    <text evidence="1">Catalyzes the phosphorylation of riboflavin to FMN followed by the adenylation of FMN to FAD.</text>
</comment>
<dbReference type="NCBIfam" id="NF004162">
    <property type="entry name" value="PRK05627.1-5"/>
    <property type="match status" value="1"/>
</dbReference>
<reference evidence="18" key="1">
    <citation type="submission" date="2017-04" db="EMBL/GenBank/DDBJ databases">
        <authorList>
            <person name="Varghese N."/>
            <person name="Submissions S."/>
        </authorList>
    </citation>
    <scope>NUCLEOTIDE SEQUENCE [LARGE SCALE GENOMIC DNA]</scope>
    <source>
        <strain evidence="18">DSM 16512</strain>
    </source>
</reference>
<dbReference type="Proteomes" id="UP000192602">
    <property type="component" value="Unassembled WGS sequence"/>
</dbReference>
<dbReference type="STRING" id="1069081.SAMN05660197_1217"/>
<evidence type="ECO:0000256" key="8">
    <source>
        <dbReference type="ARBA" id="ARBA00022741"/>
    </source>
</evidence>
<evidence type="ECO:0000256" key="3">
    <source>
        <dbReference type="ARBA" id="ARBA00005201"/>
    </source>
</evidence>
<dbReference type="AlphaFoldDB" id="A0A1W1WTN3"/>
<dbReference type="SUPFAM" id="SSF52374">
    <property type="entry name" value="Nucleotidylyl transferase"/>
    <property type="match status" value="1"/>
</dbReference>
<evidence type="ECO:0000256" key="1">
    <source>
        <dbReference type="ARBA" id="ARBA00002121"/>
    </source>
</evidence>
<sequence length="277" mass="31530">MSGSISLKSAEAIAIGAFDGMHRAHQELFKRLGDKGAIVVIDKEDALLTPGELRCKYTHYPCLFLKLQQIRHLDAAGFIALLKKHFPHLKKIVVGYDFAFGKNRKYKAQDLHNYFDGEVEIVDEVKIDGVSVHSRIIKEYIKKGEIAQVNRLLGRCYEIVGKRVAGQGIGSKELVPTMNLKVERFLLPQEGVYATYTRIAQKKYRSVTFIGHRYVTDGSFAVETYILEEFTEGSDEIGIMFAAFIRKNKKFDSLHELKKQIEDDIKKAQEILKDIQC</sequence>
<keyword evidence="7 15" id="KW-0548">Nucleotidyltransferase</keyword>
<keyword evidence="5 15" id="KW-0288">FMN</keyword>
<comment type="similarity">
    <text evidence="15">Belongs to the ribF family.</text>
</comment>
<dbReference type="InterPro" id="IPR023468">
    <property type="entry name" value="Riboflavin_kinase"/>
</dbReference>
<keyword evidence="8 15" id="KW-0547">Nucleotide-binding</keyword>
<name>A0A1W1WTN3_9BACT</name>
<dbReference type="PIRSF" id="PIRSF004491">
    <property type="entry name" value="FAD_Synth"/>
    <property type="match status" value="1"/>
</dbReference>
<dbReference type="GO" id="GO:0009231">
    <property type="term" value="P:riboflavin biosynthetic process"/>
    <property type="evidence" value="ECO:0007669"/>
    <property type="project" value="InterPro"/>
</dbReference>
<dbReference type="Gene3D" id="2.40.30.30">
    <property type="entry name" value="Riboflavin kinase-like"/>
    <property type="match status" value="1"/>
</dbReference>
<comment type="catalytic activity">
    <reaction evidence="14 15">
        <text>FMN + ATP + H(+) = FAD + diphosphate</text>
        <dbReference type="Rhea" id="RHEA:17237"/>
        <dbReference type="ChEBI" id="CHEBI:15378"/>
        <dbReference type="ChEBI" id="CHEBI:30616"/>
        <dbReference type="ChEBI" id="CHEBI:33019"/>
        <dbReference type="ChEBI" id="CHEBI:57692"/>
        <dbReference type="ChEBI" id="CHEBI:58210"/>
        <dbReference type="EC" id="2.7.7.2"/>
    </reaction>
</comment>
<comment type="pathway">
    <text evidence="2 15">Cofactor biosynthesis; FAD biosynthesis; FAD from FMN: step 1/1.</text>
</comment>
<evidence type="ECO:0000313" key="18">
    <source>
        <dbReference type="Proteomes" id="UP000192602"/>
    </source>
</evidence>
<keyword evidence="4 15" id="KW-0285">Flavoprotein</keyword>
<feature type="domain" description="Riboflavin kinase" evidence="16">
    <location>
        <begin position="152"/>
        <end position="273"/>
    </location>
</feature>
<dbReference type="GO" id="GO:0008531">
    <property type="term" value="F:riboflavin kinase activity"/>
    <property type="evidence" value="ECO:0007669"/>
    <property type="project" value="UniProtKB-UniRule"/>
</dbReference>
<dbReference type="InterPro" id="IPR015864">
    <property type="entry name" value="FAD_synthase"/>
</dbReference>
<evidence type="ECO:0000256" key="9">
    <source>
        <dbReference type="ARBA" id="ARBA00022777"/>
    </source>
</evidence>
<accession>A0A1W1WTN3</accession>
<dbReference type="Gene3D" id="3.40.50.620">
    <property type="entry name" value="HUPs"/>
    <property type="match status" value="2"/>
</dbReference>
<evidence type="ECO:0000313" key="17">
    <source>
        <dbReference type="EMBL" id="SMC09410.1"/>
    </source>
</evidence>
<evidence type="ECO:0000256" key="7">
    <source>
        <dbReference type="ARBA" id="ARBA00022695"/>
    </source>
</evidence>
<dbReference type="InterPro" id="IPR023465">
    <property type="entry name" value="Riboflavin_kinase_dom_sf"/>
</dbReference>
<evidence type="ECO:0000256" key="4">
    <source>
        <dbReference type="ARBA" id="ARBA00022630"/>
    </source>
</evidence>
<keyword evidence="12" id="KW-0511">Multifunctional enzyme</keyword>
<dbReference type="PANTHER" id="PTHR22749">
    <property type="entry name" value="RIBOFLAVIN KINASE/FMN ADENYLYLTRANSFERASE"/>
    <property type="match status" value="1"/>
</dbReference>
<keyword evidence="11 15" id="KW-0067">ATP-binding</keyword>
<dbReference type="GO" id="GO:0006747">
    <property type="term" value="P:FAD biosynthetic process"/>
    <property type="evidence" value="ECO:0007669"/>
    <property type="project" value="UniProtKB-UniRule"/>
</dbReference>
<proteinExistence type="inferred from homology"/>
<evidence type="ECO:0000256" key="10">
    <source>
        <dbReference type="ARBA" id="ARBA00022827"/>
    </source>
</evidence>
<dbReference type="InterPro" id="IPR014729">
    <property type="entry name" value="Rossmann-like_a/b/a_fold"/>
</dbReference>
<keyword evidence="6 15" id="KW-0808">Transferase</keyword>
<evidence type="ECO:0000256" key="2">
    <source>
        <dbReference type="ARBA" id="ARBA00004726"/>
    </source>
</evidence>
<dbReference type="UniPathway" id="UPA00277">
    <property type="reaction ID" value="UER00407"/>
</dbReference>
<keyword evidence="18" id="KW-1185">Reference proteome</keyword>
<dbReference type="Pfam" id="PF01687">
    <property type="entry name" value="Flavokinase"/>
    <property type="match status" value="1"/>
</dbReference>
<dbReference type="Pfam" id="PF06574">
    <property type="entry name" value="FAD_syn"/>
    <property type="match status" value="1"/>
</dbReference>
<evidence type="ECO:0000256" key="11">
    <source>
        <dbReference type="ARBA" id="ARBA00022840"/>
    </source>
</evidence>
<dbReference type="GO" id="GO:0003919">
    <property type="term" value="F:FMN adenylyltransferase activity"/>
    <property type="evidence" value="ECO:0007669"/>
    <property type="project" value="UniProtKB-UniRule"/>
</dbReference>
<dbReference type="EC" id="2.7.1.26" evidence="15"/>
<evidence type="ECO:0000256" key="14">
    <source>
        <dbReference type="ARBA" id="ARBA00049494"/>
    </source>
</evidence>
<keyword evidence="9 15" id="KW-0418">Kinase</keyword>
<evidence type="ECO:0000259" key="16">
    <source>
        <dbReference type="SMART" id="SM00904"/>
    </source>
</evidence>
<dbReference type="GO" id="GO:0009398">
    <property type="term" value="P:FMN biosynthetic process"/>
    <property type="evidence" value="ECO:0007669"/>
    <property type="project" value="UniProtKB-UniRule"/>
</dbReference>
<evidence type="ECO:0000256" key="12">
    <source>
        <dbReference type="ARBA" id="ARBA00023268"/>
    </source>
</evidence>
<dbReference type="InterPro" id="IPR002606">
    <property type="entry name" value="Riboflavin_kinase_bac"/>
</dbReference>
<dbReference type="SMART" id="SM00904">
    <property type="entry name" value="Flavokinase"/>
    <property type="match status" value="1"/>
</dbReference>
<keyword evidence="10 15" id="KW-0274">FAD</keyword>
<evidence type="ECO:0000256" key="6">
    <source>
        <dbReference type="ARBA" id="ARBA00022679"/>
    </source>
</evidence>
<dbReference type="SUPFAM" id="SSF82114">
    <property type="entry name" value="Riboflavin kinase-like"/>
    <property type="match status" value="1"/>
</dbReference>